<feature type="domain" description="RNA polymerase sigma-70 region 2" evidence="5">
    <location>
        <begin position="26"/>
        <end position="93"/>
    </location>
</feature>
<dbReference type="InterPro" id="IPR013324">
    <property type="entry name" value="RNA_pol_sigma_r3/r4-like"/>
</dbReference>
<comment type="similarity">
    <text evidence="1">Belongs to the sigma-70 factor family. ECF subfamily.</text>
</comment>
<feature type="domain" description="RNA polymerase sigma factor 70 region 4 type 2" evidence="6">
    <location>
        <begin position="123"/>
        <end position="174"/>
    </location>
</feature>
<dbReference type="Gene3D" id="1.10.1740.10">
    <property type="match status" value="1"/>
</dbReference>
<proteinExistence type="inferred from homology"/>
<dbReference type="Pfam" id="PF04542">
    <property type="entry name" value="Sigma70_r2"/>
    <property type="match status" value="1"/>
</dbReference>
<evidence type="ECO:0000313" key="8">
    <source>
        <dbReference type="Proteomes" id="UP000031275"/>
    </source>
</evidence>
<evidence type="ECO:0000256" key="1">
    <source>
        <dbReference type="ARBA" id="ARBA00010641"/>
    </source>
</evidence>
<dbReference type="EMBL" id="JSYK01000003">
    <property type="protein sequence ID" value="KIA83683.1"/>
    <property type="molecule type" value="Genomic_DNA"/>
</dbReference>
<dbReference type="InterPro" id="IPR013325">
    <property type="entry name" value="RNA_pol_sigma_r2"/>
</dbReference>
<keyword evidence="2" id="KW-0805">Transcription regulation</keyword>
<evidence type="ECO:0000313" key="7">
    <source>
        <dbReference type="EMBL" id="KIA83683.1"/>
    </source>
</evidence>
<accession>A0ABR4ZT79</accession>
<keyword evidence="4" id="KW-0804">Transcription</keyword>
<dbReference type="CDD" id="cd06171">
    <property type="entry name" value="Sigma70_r4"/>
    <property type="match status" value="1"/>
</dbReference>
<evidence type="ECO:0000259" key="6">
    <source>
        <dbReference type="Pfam" id="PF08281"/>
    </source>
</evidence>
<dbReference type="SUPFAM" id="SSF88946">
    <property type="entry name" value="Sigma2 domain of RNA polymerase sigma factors"/>
    <property type="match status" value="1"/>
</dbReference>
<dbReference type="InterPro" id="IPR014284">
    <property type="entry name" value="RNA_pol_sigma-70_dom"/>
</dbReference>
<keyword evidence="8" id="KW-1185">Reference proteome</keyword>
<gene>
    <name evidence="7" type="ORF">OA84_09390</name>
</gene>
<evidence type="ECO:0000256" key="3">
    <source>
        <dbReference type="ARBA" id="ARBA00023082"/>
    </source>
</evidence>
<dbReference type="Pfam" id="PF08281">
    <property type="entry name" value="Sigma70_r4_2"/>
    <property type="match status" value="1"/>
</dbReference>
<dbReference type="InterPro" id="IPR013249">
    <property type="entry name" value="RNA_pol_sigma70_r4_t2"/>
</dbReference>
<dbReference type="Gene3D" id="1.10.10.10">
    <property type="entry name" value="Winged helix-like DNA-binding domain superfamily/Winged helix DNA-binding domain"/>
    <property type="match status" value="1"/>
</dbReference>
<dbReference type="Proteomes" id="UP000031275">
    <property type="component" value="Unassembled WGS sequence"/>
</dbReference>
<dbReference type="SUPFAM" id="SSF88659">
    <property type="entry name" value="Sigma3 and sigma4 domains of RNA polymerase sigma factors"/>
    <property type="match status" value="1"/>
</dbReference>
<dbReference type="PANTHER" id="PTHR43133:SF62">
    <property type="entry name" value="RNA POLYMERASE SIGMA FACTOR SIGZ"/>
    <property type="match status" value="1"/>
</dbReference>
<dbReference type="InterPro" id="IPR007627">
    <property type="entry name" value="RNA_pol_sigma70_r2"/>
</dbReference>
<organism evidence="7 8">
    <name type="scientific">Kaistella solincola</name>
    <dbReference type="NCBI Taxonomy" id="510955"/>
    <lineage>
        <taxon>Bacteria</taxon>
        <taxon>Pseudomonadati</taxon>
        <taxon>Bacteroidota</taxon>
        <taxon>Flavobacteriia</taxon>
        <taxon>Flavobacteriales</taxon>
        <taxon>Weeksellaceae</taxon>
        <taxon>Chryseobacterium group</taxon>
        <taxon>Kaistella</taxon>
    </lineage>
</organism>
<evidence type="ECO:0000256" key="2">
    <source>
        <dbReference type="ARBA" id="ARBA00023015"/>
    </source>
</evidence>
<dbReference type="InterPro" id="IPR039425">
    <property type="entry name" value="RNA_pol_sigma-70-like"/>
</dbReference>
<reference evidence="7 8" key="1">
    <citation type="submission" date="2014-10" db="EMBL/GenBank/DDBJ databases">
        <title>Kaistella solincola genome.</title>
        <authorList>
            <person name="Newman J.D."/>
        </authorList>
    </citation>
    <scope>NUCLEOTIDE SEQUENCE [LARGE SCALE GENOMIC DNA]</scope>
    <source>
        <strain evidence="7 8">DSM 22468</strain>
    </source>
</reference>
<dbReference type="PANTHER" id="PTHR43133">
    <property type="entry name" value="RNA POLYMERASE ECF-TYPE SIGMA FACTO"/>
    <property type="match status" value="1"/>
</dbReference>
<name>A0ABR4ZT79_9FLAO</name>
<dbReference type="RefSeq" id="WP_039345199.1">
    <property type="nucleotide sequence ID" value="NZ_JSYK01000003.1"/>
</dbReference>
<comment type="caution">
    <text evidence="7">The sequence shown here is derived from an EMBL/GenBank/DDBJ whole genome shotgun (WGS) entry which is preliminary data.</text>
</comment>
<sequence>MKRETISTEQLLSLLLSRDENGFNYLYDNYSGALYGVIFRIVRYEVEANEVMQDVFVKIWNSITSYDAKKATLYTWMLNIARNSAIDRLKSKSFQNDLKNQSIPDFVNDNAALSTEQIHEFHEVQKGVNSLRDDYKILINKAYFGGLTQEEISEELGIPLGTVKTRTRAALSELKNILKDFKFIIILFFLLK</sequence>
<dbReference type="InterPro" id="IPR036388">
    <property type="entry name" value="WH-like_DNA-bd_sf"/>
</dbReference>
<protein>
    <submittedName>
        <fullName evidence="7">RNA polymerase sigma-70 factor</fullName>
    </submittedName>
</protein>
<evidence type="ECO:0000259" key="5">
    <source>
        <dbReference type="Pfam" id="PF04542"/>
    </source>
</evidence>
<keyword evidence="3" id="KW-0731">Sigma factor</keyword>
<evidence type="ECO:0000256" key="4">
    <source>
        <dbReference type="ARBA" id="ARBA00023163"/>
    </source>
</evidence>
<dbReference type="NCBIfam" id="TIGR02937">
    <property type="entry name" value="sigma70-ECF"/>
    <property type="match status" value="1"/>
</dbReference>